<evidence type="ECO:0000313" key="1">
    <source>
        <dbReference type="EMBL" id="KAK7733014.1"/>
    </source>
</evidence>
<keyword evidence="2" id="KW-1185">Reference proteome</keyword>
<evidence type="ECO:0000313" key="2">
    <source>
        <dbReference type="Proteomes" id="UP001320245"/>
    </source>
</evidence>
<gene>
    <name evidence="1" type="ORF">SLS53_008343</name>
</gene>
<proteinExistence type="predicted"/>
<sequence length="160" mass="17299">MAPRTKEDTLFGVGFDGMTFGSPGRDKIGDFVPSPDIDLKAIAAALAAGVESQCYYTGATRPDPYRPRGARLRKMRPHRGEHVKRRRVSYSAFGDQEPKITLPAGIFFTTPAQQQPLATSNKTTARAGQSIAPLHKSIGGILQTMGKVIMEVIFGKGSHV</sequence>
<reference evidence="1 2" key="1">
    <citation type="journal article" date="2023" name="PLoS ONE">
        <title>Cytospora paraplurivora sp. nov. isolated from orchards with fruit tree decline syndrome in Ontario, Canada.</title>
        <authorList>
            <person name="Ilyukhin E."/>
            <person name="Nguyen H.D.T."/>
            <person name="Castle A.J."/>
            <person name="Ellouze W."/>
        </authorList>
    </citation>
    <scope>NUCLEOTIDE SEQUENCE [LARGE SCALE GENOMIC DNA]</scope>
    <source>
        <strain evidence="1 2">FDS-564</strain>
    </source>
</reference>
<dbReference type="Proteomes" id="UP001320245">
    <property type="component" value="Unassembled WGS sequence"/>
</dbReference>
<dbReference type="AlphaFoldDB" id="A0AAN9TZ60"/>
<name>A0AAN9TZ60_9PEZI</name>
<protein>
    <submittedName>
        <fullName evidence="1">Uncharacterized protein</fullName>
    </submittedName>
</protein>
<organism evidence="1 2">
    <name type="scientific">Cytospora paraplurivora</name>
    <dbReference type="NCBI Taxonomy" id="2898453"/>
    <lineage>
        <taxon>Eukaryota</taxon>
        <taxon>Fungi</taxon>
        <taxon>Dikarya</taxon>
        <taxon>Ascomycota</taxon>
        <taxon>Pezizomycotina</taxon>
        <taxon>Sordariomycetes</taxon>
        <taxon>Sordariomycetidae</taxon>
        <taxon>Diaporthales</taxon>
        <taxon>Cytosporaceae</taxon>
        <taxon>Cytospora</taxon>
    </lineage>
</organism>
<comment type="caution">
    <text evidence="1">The sequence shown here is derived from an EMBL/GenBank/DDBJ whole genome shotgun (WGS) entry which is preliminary data.</text>
</comment>
<accession>A0AAN9TZ60</accession>
<dbReference type="EMBL" id="JAJSPL020000049">
    <property type="protein sequence ID" value="KAK7733014.1"/>
    <property type="molecule type" value="Genomic_DNA"/>
</dbReference>